<dbReference type="AlphaFoldDB" id="A0A126V6A4"/>
<dbReference type="Proteomes" id="UP000070371">
    <property type="component" value="Plasmid unnamed"/>
</dbReference>
<evidence type="ECO:0000313" key="2">
    <source>
        <dbReference type="EMBL" id="AML53810.1"/>
    </source>
</evidence>
<accession>A0A126V6A4</accession>
<feature type="compositionally biased region" description="Polar residues" evidence="1">
    <location>
        <begin position="111"/>
        <end position="124"/>
    </location>
</feature>
<protein>
    <recommendedName>
        <fullName evidence="4">Helix-turn-helix domain-containing protein</fullName>
    </recommendedName>
</protein>
<geneLocation type="plasmid" evidence="2">
    <name>unnamed</name>
</geneLocation>
<dbReference type="EMBL" id="CP014328">
    <property type="protein sequence ID" value="AML53810.1"/>
    <property type="molecule type" value="Genomic_DNA"/>
</dbReference>
<evidence type="ECO:0008006" key="4">
    <source>
        <dbReference type="Google" id="ProtNLM"/>
    </source>
</evidence>
<dbReference type="KEGG" id="hat:RC74_21395"/>
<organism evidence="2 3">
    <name type="scientific">Falsihalocynthiibacter arcticus</name>
    <dbReference type="NCBI Taxonomy" id="1579316"/>
    <lineage>
        <taxon>Bacteria</taxon>
        <taxon>Pseudomonadati</taxon>
        <taxon>Pseudomonadota</taxon>
        <taxon>Alphaproteobacteria</taxon>
        <taxon>Rhodobacterales</taxon>
        <taxon>Roseobacteraceae</taxon>
        <taxon>Falsihalocynthiibacter</taxon>
    </lineage>
</organism>
<dbReference type="Gene3D" id="1.10.10.10">
    <property type="entry name" value="Winged helix-like DNA-binding domain superfamily/Winged helix DNA-binding domain"/>
    <property type="match status" value="1"/>
</dbReference>
<reference evidence="2 3" key="1">
    <citation type="submission" date="2016-02" db="EMBL/GenBank/DDBJ databases">
        <title>Complete genome sequence of Halocynthiibacter arcticus PAMC 20958t from arctic marine sediment.</title>
        <authorList>
            <person name="Lee Y.M."/>
            <person name="Baek K."/>
            <person name="Lee H.K."/>
            <person name="Shin S.C."/>
        </authorList>
    </citation>
    <scope>NUCLEOTIDE SEQUENCE [LARGE SCALE GENOMIC DNA]</scope>
    <source>
        <strain evidence="2">PAMC 20958</strain>
        <plasmid evidence="3">Plasmid</plasmid>
    </source>
</reference>
<keyword evidence="2" id="KW-0614">Plasmid</keyword>
<dbReference type="OrthoDB" id="7860714at2"/>
<gene>
    <name evidence="2" type="ORF">RC74_21395</name>
</gene>
<sequence>MSSTLKIDATKGFVALPASVMDFEMSLGAFRVLVELCNLACIRGYSWPGQDQLAEKMGRSKASISAYVKELRDLGLIETISQKMASGYNYRCKYLVTFWASWIQTRKENQIKNNKPANSNQPAESSVRPAERPSSKKNKIYKTQTSEIAKRLAGDVNDAYEAWKEIIDPRSNKLRKEPPPGLASFSKNLLSKFPNQPNISLGEIEDGLQGIWKTLGLSVSADTLNLQSALLSRHNCSQAALINIRAEIKAAWQPHWKKPPTSDQFNQFISKHIANKPTLDRLSFISCALLSHENSEKRLPRAA</sequence>
<evidence type="ECO:0000256" key="1">
    <source>
        <dbReference type="SAM" id="MobiDB-lite"/>
    </source>
</evidence>
<dbReference type="InterPro" id="IPR036390">
    <property type="entry name" value="WH_DNA-bd_sf"/>
</dbReference>
<proteinExistence type="predicted"/>
<feature type="region of interest" description="Disordered" evidence="1">
    <location>
        <begin position="110"/>
        <end position="141"/>
    </location>
</feature>
<keyword evidence="3" id="KW-1185">Reference proteome</keyword>
<evidence type="ECO:0000313" key="3">
    <source>
        <dbReference type="Proteomes" id="UP000070371"/>
    </source>
</evidence>
<dbReference type="RefSeq" id="WP_039000028.1">
    <property type="nucleotide sequence ID" value="NZ_CP014328.1"/>
</dbReference>
<dbReference type="Pfam" id="PF13730">
    <property type="entry name" value="HTH_36"/>
    <property type="match status" value="1"/>
</dbReference>
<dbReference type="InterPro" id="IPR036388">
    <property type="entry name" value="WH-like_DNA-bd_sf"/>
</dbReference>
<name>A0A126V6A4_9RHOB</name>
<dbReference type="SUPFAM" id="SSF46785">
    <property type="entry name" value="Winged helix' DNA-binding domain"/>
    <property type="match status" value="1"/>
</dbReference>